<organism evidence="1">
    <name type="scientific">Anguilla anguilla</name>
    <name type="common">European freshwater eel</name>
    <name type="synonym">Muraena anguilla</name>
    <dbReference type="NCBI Taxonomy" id="7936"/>
    <lineage>
        <taxon>Eukaryota</taxon>
        <taxon>Metazoa</taxon>
        <taxon>Chordata</taxon>
        <taxon>Craniata</taxon>
        <taxon>Vertebrata</taxon>
        <taxon>Euteleostomi</taxon>
        <taxon>Actinopterygii</taxon>
        <taxon>Neopterygii</taxon>
        <taxon>Teleostei</taxon>
        <taxon>Anguilliformes</taxon>
        <taxon>Anguillidae</taxon>
        <taxon>Anguilla</taxon>
    </lineage>
</organism>
<reference evidence="1" key="1">
    <citation type="submission" date="2014-11" db="EMBL/GenBank/DDBJ databases">
        <authorList>
            <person name="Amaro Gonzalez C."/>
        </authorList>
    </citation>
    <scope>NUCLEOTIDE SEQUENCE</scope>
</reference>
<dbReference type="AlphaFoldDB" id="A0A0E9VUC4"/>
<proteinExistence type="predicted"/>
<evidence type="ECO:0000313" key="1">
    <source>
        <dbReference type="EMBL" id="JAH81662.1"/>
    </source>
</evidence>
<reference evidence="1" key="2">
    <citation type="journal article" date="2015" name="Fish Shellfish Immunol.">
        <title>Early steps in the European eel (Anguilla anguilla)-Vibrio vulnificus interaction in the gills: Role of the RtxA13 toxin.</title>
        <authorList>
            <person name="Callol A."/>
            <person name="Pajuelo D."/>
            <person name="Ebbesson L."/>
            <person name="Teles M."/>
            <person name="MacKenzie S."/>
            <person name="Amaro C."/>
        </authorList>
    </citation>
    <scope>NUCLEOTIDE SEQUENCE</scope>
</reference>
<dbReference type="EMBL" id="GBXM01026915">
    <property type="protein sequence ID" value="JAH81662.1"/>
    <property type="molecule type" value="Transcribed_RNA"/>
</dbReference>
<sequence length="40" mass="4654">MFTSGIGRRITSKYDFHRGAVAHTHTCVYIYIIYTLRCCV</sequence>
<protein>
    <submittedName>
        <fullName evidence="1">Uncharacterized protein</fullName>
    </submittedName>
</protein>
<name>A0A0E9VUC4_ANGAN</name>
<accession>A0A0E9VUC4</accession>